<evidence type="ECO:0000313" key="3">
    <source>
        <dbReference type="EMBL" id="CAD7276551.1"/>
    </source>
</evidence>
<dbReference type="EMBL" id="OA882687">
    <property type="protein sequence ID" value="CAD7276551.1"/>
    <property type="molecule type" value="Genomic_DNA"/>
</dbReference>
<dbReference type="Pfam" id="PF07534">
    <property type="entry name" value="TLD"/>
    <property type="match status" value="1"/>
</dbReference>
<organism evidence="3">
    <name type="scientific">Notodromas monacha</name>
    <dbReference type="NCBI Taxonomy" id="399045"/>
    <lineage>
        <taxon>Eukaryota</taxon>
        <taxon>Metazoa</taxon>
        <taxon>Ecdysozoa</taxon>
        <taxon>Arthropoda</taxon>
        <taxon>Crustacea</taxon>
        <taxon>Oligostraca</taxon>
        <taxon>Ostracoda</taxon>
        <taxon>Podocopa</taxon>
        <taxon>Podocopida</taxon>
        <taxon>Cypridocopina</taxon>
        <taxon>Cypridoidea</taxon>
        <taxon>Cyprididae</taxon>
        <taxon>Notodromas</taxon>
    </lineage>
</organism>
<dbReference type="InterPro" id="IPR006571">
    <property type="entry name" value="TLDc_dom"/>
</dbReference>
<evidence type="ECO:0000256" key="1">
    <source>
        <dbReference type="SAM" id="MobiDB-lite"/>
    </source>
</evidence>
<sequence>MGNTQTTGVGPMSGNQADAGAVKKVQTPPFLPKFAKATVFPNTEILGEKIFTYLLQVTRGTSFTNLPEQNFISAVDNLMQPTTNYDVIYFYCMLFARDRVKLIMFANDFQKLMELCYEVTVGVGKSMDDSEESVLQAFTDSVFGQKTELNIGALSKWISRSCPRIFQSLTRHIIDRVCTSYSSNSAVHDAVPSSGKSKRWLKCCRSKRKSRSRASKMKSVQNSSPAETPMCKNPDGSIGLYAGFDFRIPTCFTSTADMKKVISAMDVWLVSSALPDIYLCSAHTVVRHRNPKHKGTYNFFAEQLIALKIPKQWHVLYNSIEHGTAMNRFLFHVMRYRGPTVLLIICETDRLCIAVDEEWRDGPIFWGRDESLVLSLTPTYGLVCSGKKIVCFNTKTRGIPLGLTLGPDPRTPMVRVDKTWTTMEKNKIPSTIRRVVVFGTASIDVLEGQRKLQLAQERFAENRRKVESRNRQDEYDVDRVIMEME</sequence>
<feature type="region of interest" description="Disordered" evidence="1">
    <location>
        <begin position="206"/>
        <end position="230"/>
    </location>
</feature>
<dbReference type="Proteomes" id="UP000678499">
    <property type="component" value="Unassembled WGS sequence"/>
</dbReference>
<reference evidence="3" key="1">
    <citation type="submission" date="2020-11" db="EMBL/GenBank/DDBJ databases">
        <authorList>
            <person name="Tran Van P."/>
        </authorList>
    </citation>
    <scope>NUCLEOTIDE SEQUENCE</scope>
</reference>
<evidence type="ECO:0000259" key="2">
    <source>
        <dbReference type="SMART" id="SM00584"/>
    </source>
</evidence>
<feature type="domain" description="TLDc" evidence="2">
    <location>
        <begin position="302"/>
        <end position="441"/>
    </location>
</feature>
<name>A0A7R9BJL4_9CRUS</name>
<dbReference type="EMBL" id="CAJPEX010000650">
    <property type="protein sequence ID" value="CAG0916703.1"/>
    <property type="molecule type" value="Genomic_DNA"/>
</dbReference>
<accession>A0A7R9BJL4</accession>
<dbReference type="AlphaFoldDB" id="A0A7R9BJL4"/>
<proteinExistence type="predicted"/>
<keyword evidence="4" id="KW-1185">Reference proteome</keyword>
<evidence type="ECO:0000313" key="4">
    <source>
        <dbReference type="Proteomes" id="UP000678499"/>
    </source>
</evidence>
<feature type="compositionally biased region" description="Basic residues" evidence="1">
    <location>
        <begin position="206"/>
        <end position="216"/>
    </location>
</feature>
<dbReference type="OrthoDB" id="289228at2759"/>
<protein>
    <recommendedName>
        <fullName evidence="2">TLDc domain-containing protein</fullName>
    </recommendedName>
</protein>
<gene>
    <name evidence="3" type="ORF">NMOB1V02_LOCUS4309</name>
</gene>
<dbReference type="SMART" id="SM00584">
    <property type="entry name" value="TLDc"/>
    <property type="match status" value="1"/>
</dbReference>